<dbReference type="GO" id="GO:0003677">
    <property type="term" value="F:DNA binding"/>
    <property type="evidence" value="ECO:0007669"/>
    <property type="project" value="UniProtKB-UniRule"/>
</dbReference>
<protein>
    <recommendedName>
        <fullName evidence="9">Dof zinc finger protein</fullName>
    </recommendedName>
</protein>
<evidence type="ECO:0000259" key="11">
    <source>
        <dbReference type="PROSITE" id="PS50884"/>
    </source>
</evidence>
<evidence type="ECO:0000256" key="6">
    <source>
        <dbReference type="ARBA" id="ARBA00023163"/>
    </source>
</evidence>
<keyword evidence="6 9" id="KW-0804">Transcription</keyword>
<dbReference type="Gramene" id="ERN16082">
    <property type="protein sequence ID" value="ERN16082"/>
    <property type="gene ID" value="AMTR_s00030p00156320"/>
</dbReference>
<dbReference type="STRING" id="13333.U5D3V2"/>
<dbReference type="GO" id="GO:0005634">
    <property type="term" value="C:nucleus"/>
    <property type="evidence" value="ECO:0007669"/>
    <property type="project" value="UniProtKB-SubCell"/>
</dbReference>
<dbReference type="AlphaFoldDB" id="U5D3V2"/>
<dbReference type="PANTHER" id="PTHR31992:SF285">
    <property type="entry name" value="DOF ZINC FINGER PROTEIN DOF4.6"/>
    <property type="match status" value="1"/>
</dbReference>
<feature type="compositionally biased region" description="Polar residues" evidence="10">
    <location>
        <begin position="98"/>
        <end position="121"/>
    </location>
</feature>
<keyword evidence="1 9" id="KW-0479">Metal-binding</keyword>
<dbReference type="HOGENOM" id="CLU_036438_2_1_1"/>
<keyword evidence="7 8" id="KW-0539">Nucleus</keyword>
<organism evidence="12 13">
    <name type="scientific">Amborella trichopoda</name>
    <dbReference type="NCBI Taxonomy" id="13333"/>
    <lineage>
        <taxon>Eukaryota</taxon>
        <taxon>Viridiplantae</taxon>
        <taxon>Streptophyta</taxon>
        <taxon>Embryophyta</taxon>
        <taxon>Tracheophyta</taxon>
        <taxon>Spermatophyta</taxon>
        <taxon>Magnoliopsida</taxon>
        <taxon>Amborellales</taxon>
        <taxon>Amborellaceae</taxon>
        <taxon>Amborella</taxon>
    </lineage>
</organism>
<evidence type="ECO:0000256" key="4">
    <source>
        <dbReference type="ARBA" id="ARBA00023015"/>
    </source>
</evidence>
<keyword evidence="13" id="KW-1185">Reference proteome</keyword>
<feature type="domain" description="Dof-type" evidence="11">
    <location>
        <begin position="41"/>
        <end position="95"/>
    </location>
</feature>
<dbReference type="InterPro" id="IPR003851">
    <property type="entry name" value="Znf_Dof"/>
</dbReference>
<dbReference type="PROSITE" id="PS50884">
    <property type="entry name" value="ZF_DOF_2"/>
    <property type="match status" value="1"/>
</dbReference>
<evidence type="ECO:0000256" key="7">
    <source>
        <dbReference type="ARBA" id="ARBA00023242"/>
    </source>
</evidence>
<accession>U5D3V2</accession>
<reference evidence="13" key="1">
    <citation type="journal article" date="2013" name="Science">
        <title>The Amborella genome and the evolution of flowering plants.</title>
        <authorList>
            <consortium name="Amborella Genome Project"/>
        </authorList>
    </citation>
    <scope>NUCLEOTIDE SEQUENCE [LARGE SCALE GENOMIC DNA]</scope>
</reference>
<dbReference type="GO" id="GO:0003700">
    <property type="term" value="F:DNA-binding transcription factor activity"/>
    <property type="evidence" value="ECO:0007669"/>
    <property type="project" value="UniProtKB-UniRule"/>
</dbReference>
<dbReference type="Proteomes" id="UP000017836">
    <property type="component" value="Unassembled WGS sequence"/>
</dbReference>
<dbReference type="KEGG" id="atr:18444380"/>
<dbReference type="PROSITE" id="PS01361">
    <property type="entry name" value="ZF_DOF_1"/>
    <property type="match status" value="1"/>
</dbReference>
<keyword evidence="5 8" id="KW-0238">DNA-binding</keyword>
<comment type="subcellular location">
    <subcellularLocation>
        <location evidence="8 9">Nucleus</location>
    </subcellularLocation>
</comment>
<dbReference type="OrthoDB" id="1927254at2759"/>
<dbReference type="InterPro" id="IPR045174">
    <property type="entry name" value="Dof"/>
</dbReference>
<dbReference type="PANTHER" id="PTHR31992">
    <property type="entry name" value="DOF ZINC FINGER PROTEIN DOF1.4-RELATED"/>
    <property type="match status" value="1"/>
</dbReference>
<gene>
    <name evidence="12" type="ORF">AMTR_s00030p00156320</name>
</gene>
<dbReference type="EMBL" id="KI392485">
    <property type="protein sequence ID" value="ERN16082.1"/>
    <property type="molecule type" value="Genomic_DNA"/>
</dbReference>
<evidence type="ECO:0000256" key="8">
    <source>
        <dbReference type="PROSITE-ProRule" id="PRU00071"/>
    </source>
</evidence>
<evidence type="ECO:0000313" key="13">
    <source>
        <dbReference type="Proteomes" id="UP000017836"/>
    </source>
</evidence>
<feature type="region of interest" description="Disordered" evidence="10">
    <location>
        <begin position="86"/>
        <end position="121"/>
    </location>
</feature>
<evidence type="ECO:0000256" key="10">
    <source>
        <dbReference type="SAM" id="MobiDB-lite"/>
    </source>
</evidence>
<keyword evidence="2 8" id="KW-0863">Zinc-finger</keyword>
<evidence type="ECO:0000256" key="9">
    <source>
        <dbReference type="RuleBase" id="RU369094"/>
    </source>
</evidence>
<evidence type="ECO:0000256" key="5">
    <source>
        <dbReference type="ARBA" id="ARBA00023125"/>
    </source>
</evidence>
<evidence type="ECO:0000256" key="2">
    <source>
        <dbReference type="ARBA" id="ARBA00022771"/>
    </source>
</evidence>
<evidence type="ECO:0000256" key="3">
    <source>
        <dbReference type="ARBA" id="ARBA00022833"/>
    </source>
</evidence>
<dbReference type="eggNOG" id="ENOG502QPN9">
    <property type="taxonomic scope" value="Eukaryota"/>
</dbReference>
<keyword evidence="3 9" id="KW-0862">Zinc</keyword>
<keyword evidence="4 9" id="KW-0805">Transcription regulation</keyword>
<evidence type="ECO:0000256" key="1">
    <source>
        <dbReference type="ARBA" id="ARBA00022723"/>
    </source>
</evidence>
<evidence type="ECO:0000313" key="12">
    <source>
        <dbReference type="EMBL" id="ERN16082.1"/>
    </source>
</evidence>
<dbReference type="Pfam" id="PF02701">
    <property type="entry name" value="Zn_ribbon_Dof"/>
    <property type="match status" value="1"/>
</dbReference>
<name>U5D3V2_AMBTC</name>
<comment type="function">
    <text evidence="9">Transcription factor that binds specifically to a 5'-AA[AG]G-3' consensus core sequence.</text>
</comment>
<proteinExistence type="predicted"/>
<dbReference type="GO" id="GO:0008270">
    <property type="term" value="F:zinc ion binding"/>
    <property type="evidence" value="ECO:0007669"/>
    <property type="project" value="UniProtKB-KW"/>
</dbReference>
<sequence length="276" mass="30821">MNSLEWQQADLVMVNPLEDVISSQSKQLGERKLKAQTPQSPNCPRCNSTNTKFCYYNNYSHAQPRYFCKTCRRYWTKGGALRNVPVGGGCRKSKKPNSTKALQKPTLNYSNEPTLSLSKTNHGSPSFPSCYVMQDGNHEFFLPFQGIGYSSGPDLLQESKPSLLMSDFGCRDVTSFMEPNPRPAHLGNLGFQNFGSFLNLSMEGLNGYGYHQGSDRALFSLENPNDSSSRPVDEFNGLQEKMVETVIDPSTQQNGMGVSWHGVQNSGFSELQSFFF</sequence>